<evidence type="ECO:0000313" key="1">
    <source>
        <dbReference type="EMBL" id="KAK3065581.1"/>
    </source>
</evidence>
<reference evidence="1" key="1">
    <citation type="submission" date="2024-09" db="EMBL/GenBank/DDBJ databases">
        <title>Black Yeasts Isolated from many extreme environments.</title>
        <authorList>
            <person name="Coleine C."/>
            <person name="Stajich J.E."/>
            <person name="Selbmann L."/>
        </authorList>
    </citation>
    <scope>NUCLEOTIDE SEQUENCE</scope>
    <source>
        <strain evidence="1">CCFEE 5737</strain>
    </source>
</reference>
<accession>A0ACC3DDF8</accession>
<name>A0ACC3DDF8_9PEZI</name>
<proteinExistence type="predicted"/>
<sequence>MKGPTPQNEYLPTEDGGYQKYKAAGKLTGKKAIITGGDSGIGRAIAILFAMEGADSLIAYLPEEEEDAQTTKKKVEEYGCKCYTFPTNLKQKENCKAVVDKALEVMGGINILVNNAAYQMMQPDITQLSEDQWEHTFQTNIHPYFYLAKYTIPHLKSGDTIINNASVNAYVGRPDLLDYTSTKGAIVAFTRGLSNQYVAKGIRVNAVAPGPVWTPLIPSTMNEEAQDQFTSPMGRPSQPSEIATCFVFLANADSSSISGQTLHPNGGVVVNG</sequence>
<evidence type="ECO:0000313" key="2">
    <source>
        <dbReference type="Proteomes" id="UP001186974"/>
    </source>
</evidence>
<dbReference type="EMBL" id="JAWDJW010006334">
    <property type="protein sequence ID" value="KAK3065581.1"/>
    <property type="molecule type" value="Genomic_DNA"/>
</dbReference>
<keyword evidence="2" id="KW-1185">Reference proteome</keyword>
<organism evidence="1 2">
    <name type="scientific">Coniosporium uncinatum</name>
    <dbReference type="NCBI Taxonomy" id="93489"/>
    <lineage>
        <taxon>Eukaryota</taxon>
        <taxon>Fungi</taxon>
        <taxon>Dikarya</taxon>
        <taxon>Ascomycota</taxon>
        <taxon>Pezizomycotina</taxon>
        <taxon>Dothideomycetes</taxon>
        <taxon>Dothideomycetes incertae sedis</taxon>
        <taxon>Coniosporium</taxon>
    </lineage>
</organism>
<protein>
    <submittedName>
        <fullName evidence="1">Uncharacterized protein</fullName>
    </submittedName>
</protein>
<dbReference type="Proteomes" id="UP001186974">
    <property type="component" value="Unassembled WGS sequence"/>
</dbReference>
<comment type="caution">
    <text evidence="1">The sequence shown here is derived from an EMBL/GenBank/DDBJ whole genome shotgun (WGS) entry which is preliminary data.</text>
</comment>
<gene>
    <name evidence="1" type="ORF">LTS18_000058</name>
</gene>